<dbReference type="GO" id="GO:0005975">
    <property type="term" value="P:carbohydrate metabolic process"/>
    <property type="evidence" value="ECO:0007669"/>
    <property type="project" value="InterPro"/>
</dbReference>
<proteinExistence type="predicted"/>
<dbReference type="InterPro" id="IPR039104">
    <property type="entry name" value="6PGL"/>
</dbReference>
<organism evidence="2 3">
    <name type="scientific">Pseudomonas anguilliseptica</name>
    <dbReference type="NCBI Taxonomy" id="53406"/>
    <lineage>
        <taxon>Bacteria</taxon>
        <taxon>Pseudomonadati</taxon>
        <taxon>Pseudomonadota</taxon>
        <taxon>Gammaproteobacteria</taxon>
        <taxon>Pseudomonadales</taxon>
        <taxon>Pseudomonadaceae</taxon>
        <taxon>Pseudomonas</taxon>
    </lineage>
</organism>
<dbReference type="SUPFAM" id="SSF100950">
    <property type="entry name" value="NagB/RpiA/CoA transferase-like"/>
    <property type="match status" value="1"/>
</dbReference>
<protein>
    <submittedName>
        <fullName evidence="2">6-phosphogluconolactonase</fullName>
    </submittedName>
</protein>
<evidence type="ECO:0000313" key="2">
    <source>
        <dbReference type="EMBL" id="SED77803.1"/>
    </source>
</evidence>
<evidence type="ECO:0000259" key="1">
    <source>
        <dbReference type="Pfam" id="PF01182"/>
    </source>
</evidence>
<keyword evidence="3" id="KW-1185">Reference proteome</keyword>
<dbReference type="PANTHER" id="PTHR11054">
    <property type="entry name" value="6-PHOSPHOGLUCONOLACTONASE"/>
    <property type="match status" value="1"/>
</dbReference>
<sequence>MSQNLLHCHAERDACLHALADDLLAQIQATLAQQSRAGLVLPGGSSPQALLPLLEQKLDTQCIDLSPSDERWVPALAAESNWQLLHQGLPQANCQDPRQGKTRAQAALHWGEQLAQWSPFSAVLLGMGEDGHIASLFPDMPGLAGALDPLARPAALPALAPQEPRERLSLNLAMLQRGQWLGLLAFGERKRGLIDAALADQPFARELPLYAWLQRSPLPVHIYWAP</sequence>
<dbReference type="Proteomes" id="UP000242849">
    <property type="component" value="Unassembled WGS sequence"/>
</dbReference>
<dbReference type="Gene3D" id="3.40.50.1360">
    <property type="match status" value="1"/>
</dbReference>
<dbReference type="AlphaFoldDB" id="A0A1H5DFS4"/>
<dbReference type="Pfam" id="PF01182">
    <property type="entry name" value="Glucosamine_iso"/>
    <property type="match status" value="1"/>
</dbReference>
<gene>
    <name evidence="2" type="ORF">SAMN05421553_3314</name>
</gene>
<dbReference type="OrthoDB" id="9810967at2"/>
<dbReference type="EMBL" id="FNSC01000001">
    <property type="protein sequence ID" value="SED77803.1"/>
    <property type="molecule type" value="Genomic_DNA"/>
</dbReference>
<dbReference type="RefSeq" id="WP_090384233.1">
    <property type="nucleotide sequence ID" value="NZ_CP156749.1"/>
</dbReference>
<dbReference type="InterPro" id="IPR006148">
    <property type="entry name" value="Glc/Gal-6P_isomerase"/>
</dbReference>
<feature type="domain" description="Glucosamine/galactosamine-6-phosphate isomerase" evidence="1">
    <location>
        <begin position="11"/>
        <end position="209"/>
    </location>
</feature>
<dbReference type="STRING" id="53406.SAMN05421553_3314"/>
<name>A0A1H5DFS4_PSEAG</name>
<dbReference type="InterPro" id="IPR037171">
    <property type="entry name" value="NagB/RpiA_transferase-like"/>
</dbReference>
<dbReference type="PANTHER" id="PTHR11054:SF0">
    <property type="entry name" value="6-PHOSPHOGLUCONOLACTONASE"/>
    <property type="match status" value="1"/>
</dbReference>
<accession>A0A1H5DFS4</accession>
<reference evidence="3" key="1">
    <citation type="submission" date="2016-10" db="EMBL/GenBank/DDBJ databases">
        <authorList>
            <person name="Varghese N."/>
            <person name="Submissions S."/>
        </authorList>
    </citation>
    <scope>NUCLEOTIDE SEQUENCE [LARGE SCALE GENOMIC DNA]</scope>
    <source>
        <strain evidence="3">DSM 12111</strain>
    </source>
</reference>
<evidence type="ECO:0000313" key="3">
    <source>
        <dbReference type="Proteomes" id="UP000242849"/>
    </source>
</evidence>